<keyword evidence="3" id="KW-0472">Membrane</keyword>
<feature type="compositionally biased region" description="Polar residues" evidence="2">
    <location>
        <begin position="25"/>
        <end position="36"/>
    </location>
</feature>
<evidence type="ECO:0000313" key="6">
    <source>
        <dbReference type="EMBL" id="CAB4792014.1"/>
    </source>
</evidence>
<feature type="coiled-coil region" evidence="1">
    <location>
        <begin position="79"/>
        <end position="106"/>
    </location>
</feature>
<evidence type="ECO:0000313" key="5">
    <source>
        <dbReference type="EMBL" id="CAB4761904.1"/>
    </source>
</evidence>
<keyword evidence="3" id="KW-1133">Transmembrane helix</keyword>
<proteinExistence type="predicted"/>
<accession>A0A6J6URJ9</accession>
<dbReference type="EMBL" id="CAFBLJ010000001">
    <property type="protein sequence ID" value="CAB4855073.1"/>
    <property type="molecule type" value="Genomic_DNA"/>
</dbReference>
<feature type="transmembrane region" description="Helical" evidence="3">
    <location>
        <begin position="54"/>
        <end position="75"/>
    </location>
</feature>
<dbReference type="EMBL" id="CAEZYH010000002">
    <property type="protein sequence ID" value="CAB4706114.1"/>
    <property type="molecule type" value="Genomic_DNA"/>
</dbReference>
<keyword evidence="3" id="KW-0812">Transmembrane</keyword>
<evidence type="ECO:0000313" key="9">
    <source>
        <dbReference type="EMBL" id="CAB5018815.1"/>
    </source>
</evidence>
<evidence type="ECO:0000256" key="3">
    <source>
        <dbReference type="SAM" id="Phobius"/>
    </source>
</evidence>
<dbReference type="EMBL" id="CAFAAL010000003">
    <property type="protein sequence ID" value="CAB4792014.1"/>
    <property type="molecule type" value="Genomic_DNA"/>
</dbReference>
<dbReference type="EMBL" id="CAFBMF010000002">
    <property type="protein sequence ID" value="CAB4887868.1"/>
    <property type="molecule type" value="Genomic_DNA"/>
</dbReference>
<feature type="region of interest" description="Disordered" evidence="2">
    <location>
        <begin position="1"/>
        <end position="36"/>
    </location>
</feature>
<evidence type="ECO:0000313" key="8">
    <source>
        <dbReference type="EMBL" id="CAB4887868.1"/>
    </source>
</evidence>
<dbReference type="EMBL" id="CAFBPS010000004">
    <property type="protein sequence ID" value="CAB5018815.1"/>
    <property type="molecule type" value="Genomic_DNA"/>
</dbReference>
<protein>
    <submittedName>
        <fullName evidence="5">Unannotated protein</fullName>
    </submittedName>
</protein>
<dbReference type="AlphaFoldDB" id="A0A6J6URJ9"/>
<evidence type="ECO:0000256" key="1">
    <source>
        <dbReference type="SAM" id="Coils"/>
    </source>
</evidence>
<evidence type="ECO:0000313" key="7">
    <source>
        <dbReference type="EMBL" id="CAB4855073.1"/>
    </source>
</evidence>
<name>A0A6J6URJ9_9ZZZZ</name>
<reference evidence="5" key="1">
    <citation type="submission" date="2020-05" db="EMBL/GenBank/DDBJ databases">
        <authorList>
            <person name="Chiriac C."/>
            <person name="Salcher M."/>
            <person name="Ghai R."/>
            <person name="Kavagutti S V."/>
        </authorList>
    </citation>
    <scope>NUCLEOTIDE SEQUENCE</scope>
</reference>
<sequence length="177" mass="19393">MARPMKVARTAPQPKSAPQRKKVTTRTAQQRCTQSSPIARAVTQRDVTKRTRRFVFVGLSIAFVAIAMMMLVVVFQTRIAETQLNIDKIETQISAERDRYDALRLERSSLREPARLVTEATGMGMVPGNGTDFVAVDPLTVAQVLVSTGGVDPELLSVSHDPLVNYGAVKSTIGDRP</sequence>
<evidence type="ECO:0000256" key="2">
    <source>
        <dbReference type="SAM" id="MobiDB-lite"/>
    </source>
</evidence>
<organism evidence="5">
    <name type="scientific">freshwater metagenome</name>
    <dbReference type="NCBI Taxonomy" id="449393"/>
    <lineage>
        <taxon>unclassified sequences</taxon>
        <taxon>metagenomes</taxon>
        <taxon>ecological metagenomes</taxon>
    </lineage>
</organism>
<gene>
    <name evidence="4" type="ORF">UFOPK2658_00102</name>
    <name evidence="5" type="ORF">UFOPK2880_00163</name>
    <name evidence="6" type="ORF">UFOPK3004_00089</name>
    <name evidence="7" type="ORF">UFOPK3304_00025</name>
    <name evidence="8" type="ORF">UFOPK3494_00077</name>
    <name evidence="9" type="ORF">UFOPK4134_00149</name>
</gene>
<evidence type="ECO:0000313" key="4">
    <source>
        <dbReference type="EMBL" id="CAB4706114.1"/>
    </source>
</evidence>
<dbReference type="EMBL" id="CAEZZP010000005">
    <property type="protein sequence ID" value="CAB4761904.1"/>
    <property type="molecule type" value="Genomic_DNA"/>
</dbReference>
<keyword evidence="1" id="KW-0175">Coiled coil</keyword>